<keyword evidence="2" id="KW-0472">Membrane</keyword>
<proteinExistence type="predicted"/>
<keyword evidence="2" id="KW-1133">Transmembrane helix</keyword>
<feature type="transmembrane region" description="Helical" evidence="2">
    <location>
        <begin position="21"/>
        <end position="43"/>
    </location>
</feature>
<accession>A0A7C3YZ91</accession>
<dbReference type="AlphaFoldDB" id="A0A7C3YZ91"/>
<sequence length="278" mass="29768">MGERGKKAKKAGWQVQLGVKELIFSGLGVAGLVMMSFAVGTLAGRGDIYRVLHNWGLLGPESGKAGQIWYQAPPPPAPAMAVLSNPPVAEPAPTAAVPATPQVGAVDKPPTTVPLPIKGSIAAPPSHLQANSPQAKKKNPKQEAKTKEDKLEKIRQEVASKLKFQNSLDLATTRMAHGDKTKKGDKEHTVASKTATSQIVVARFRDAGQAHAKLSQMQKHGDKVTLKEGKDEEGRYFAIYRQVPATPPASNPVAQTPAKKTKVEKKPKPEVNKEAARR</sequence>
<evidence type="ECO:0000256" key="2">
    <source>
        <dbReference type="SAM" id="Phobius"/>
    </source>
</evidence>
<comment type="caution">
    <text evidence="3">The sequence shown here is derived from an EMBL/GenBank/DDBJ whole genome shotgun (WGS) entry which is preliminary data.</text>
</comment>
<feature type="region of interest" description="Disordered" evidence="1">
    <location>
        <begin position="116"/>
        <end position="151"/>
    </location>
</feature>
<gene>
    <name evidence="3" type="ORF">ENW96_00035</name>
</gene>
<feature type="region of interest" description="Disordered" evidence="1">
    <location>
        <begin position="242"/>
        <end position="278"/>
    </location>
</feature>
<reference evidence="3" key="1">
    <citation type="journal article" date="2020" name="mSystems">
        <title>Genome- and Community-Level Interaction Insights into Carbon Utilization and Element Cycling Functions of Hydrothermarchaeota in Hydrothermal Sediment.</title>
        <authorList>
            <person name="Zhou Z."/>
            <person name="Liu Y."/>
            <person name="Xu W."/>
            <person name="Pan J."/>
            <person name="Luo Z.H."/>
            <person name="Li M."/>
        </authorList>
    </citation>
    <scope>NUCLEOTIDE SEQUENCE [LARGE SCALE GENOMIC DNA]</scope>
    <source>
        <strain evidence="3">SpSt-897</strain>
    </source>
</reference>
<organism evidence="3">
    <name type="scientific">Desulfobacca acetoxidans</name>
    <dbReference type="NCBI Taxonomy" id="60893"/>
    <lineage>
        <taxon>Bacteria</taxon>
        <taxon>Pseudomonadati</taxon>
        <taxon>Thermodesulfobacteriota</taxon>
        <taxon>Desulfobaccia</taxon>
        <taxon>Desulfobaccales</taxon>
        <taxon>Desulfobaccaceae</taxon>
        <taxon>Desulfobacca</taxon>
    </lineage>
</organism>
<feature type="compositionally biased region" description="Basic and acidic residues" evidence="1">
    <location>
        <begin position="264"/>
        <end position="278"/>
    </location>
</feature>
<evidence type="ECO:0000256" key="1">
    <source>
        <dbReference type="SAM" id="MobiDB-lite"/>
    </source>
</evidence>
<protein>
    <submittedName>
        <fullName evidence="3">Uncharacterized protein</fullName>
    </submittedName>
</protein>
<evidence type="ECO:0000313" key="3">
    <source>
        <dbReference type="EMBL" id="HGF32766.1"/>
    </source>
</evidence>
<dbReference type="EMBL" id="DTMF01000002">
    <property type="protein sequence ID" value="HGF32766.1"/>
    <property type="molecule type" value="Genomic_DNA"/>
</dbReference>
<name>A0A7C3YZ91_9BACT</name>
<keyword evidence="2" id="KW-0812">Transmembrane</keyword>
<feature type="compositionally biased region" description="Basic and acidic residues" evidence="1">
    <location>
        <begin position="140"/>
        <end position="151"/>
    </location>
</feature>